<evidence type="ECO:0000313" key="2">
    <source>
        <dbReference type="EMBL" id="KAK0651756.1"/>
    </source>
</evidence>
<comment type="caution">
    <text evidence="2">The sequence shown here is derived from an EMBL/GenBank/DDBJ whole genome shotgun (WGS) entry which is preliminary data.</text>
</comment>
<feature type="region of interest" description="Disordered" evidence="1">
    <location>
        <begin position="115"/>
        <end position="164"/>
    </location>
</feature>
<dbReference type="AlphaFoldDB" id="A0AA40CU93"/>
<gene>
    <name evidence="2" type="ORF">B0T16DRAFT_404609</name>
</gene>
<protein>
    <submittedName>
        <fullName evidence="2">Uncharacterized protein</fullName>
    </submittedName>
</protein>
<sequence length="185" mass="20816">MSRPHVPAHANVSTTPQSLGLGALQEKAIAPPPGPVLHDAHGPEVYRILAPSLELHAIGTHSYRRRPAPAPRVCLHRQQVGHLRLHPSRVQGCRVSRSYPATTPPRRHAIAGLKKKPTLPGRKRRAREHRKGARLPRKKRASASVTPHTTPSRRRHPHLSLDDKQIPHSLPLRWHVLWQRSVTRK</sequence>
<organism evidence="2 3">
    <name type="scientific">Cercophora newfieldiana</name>
    <dbReference type="NCBI Taxonomy" id="92897"/>
    <lineage>
        <taxon>Eukaryota</taxon>
        <taxon>Fungi</taxon>
        <taxon>Dikarya</taxon>
        <taxon>Ascomycota</taxon>
        <taxon>Pezizomycotina</taxon>
        <taxon>Sordariomycetes</taxon>
        <taxon>Sordariomycetidae</taxon>
        <taxon>Sordariales</taxon>
        <taxon>Lasiosphaeriaceae</taxon>
        <taxon>Cercophora</taxon>
    </lineage>
</organism>
<keyword evidence="3" id="KW-1185">Reference proteome</keyword>
<reference evidence="2" key="1">
    <citation type="submission" date="2023-06" db="EMBL/GenBank/DDBJ databases">
        <title>Genome-scale phylogeny and comparative genomics of the fungal order Sordariales.</title>
        <authorList>
            <consortium name="Lawrence Berkeley National Laboratory"/>
            <person name="Hensen N."/>
            <person name="Bonometti L."/>
            <person name="Westerberg I."/>
            <person name="Brannstrom I.O."/>
            <person name="Guillou S."/>
            <person name="Cros-Aarteil S."/>
            <person name="Calhoun S."/>
            <person name="Haridas S."/>
            <person name="Kuo A."/>
            <person name="Mondo S."/>
            <person name="Pangilinan J."/>
            <person name="Riley R."/>
            <person name="Labutti K."/>
            <person name="Andreopoulos B."/>
            <person name="Lipzen A."/>
            <person name="Chen C."/>
            <person name="Yanf M."/>
            <person name="Daum C."/>
            <person name="Ng V."/>
            <person name="Clum A."/>
            <person name="Steindorff A."/>
            <person name="Ohm R."/>
            <person name="Martin F."/>
            <person name="Silar P."/>
            <person name="Natvig D."/>
            <person name="Lalanne C."/>
            <person name="Gautier V."/>
            <person name="Ament-Velasquez S.L."/>
            <person name="Kruys A."/>
            <person name="Hutchinson M.I."/>
            <person name="Powell A.J."/>
            <person name="Barry K."/>
            <person name="Miller A.N."/>
            <person name="Grigoriev I.V."/>
            <person name="Debuchy R."/>
            <person name="Gladieux P."/>
            <person name="Thoren M.H."/>
            <person name="Johannesson H."/>
        </authorList>
    </citation>
    <scope>NUCLEOTIDE SEQUENCE</scope>
    <source>
        <strain evidence="2">SMH2532-1</strain>
    </source>
</reference>
<name>A0AA40CU93_9PEZI</name>
<evidence type="ECO:0000313" key="3">
    <source>
        <dbReference type="Proteomes" id="UP001174936"/>
    </source>
</evidence>
<accession>A0AA40CU93</accession>
<evidence type="ECO:0000256" key="1">
    <source>
        <dbReference type="SAM" id="MobiDB-lite"/>
    </source>
</evidence>
<dbReference type="Proteomes" id="UP001174936">
    <property type="component" value="Unassembled WGS sequence"/>
</dbReference>
<feature type="compositionally biased region" description="Basic residues" evidence="1">
    <location>
        <begin position="115"/>
        <end position="141"/>
    </location>
</feature>
<proteinExistence type="predicted"/>
<dbReference type="EMBL" id="JAULSV010000002">
    <property type="protein sequence ID" value="KAK0651756.1"/>
    <property type="molecule type" value="Genomic_DNA"/>
</dbReference>